<feature type="region of interest" description="Disordered" evidence="3">
    <location>
        <begin position="94"/>
        <end position="138"/>
    </location>
</feature>
<feature type="signal peptide" evidence="4">
    <location>
        <begin position="1"/>
        <end position="19"/>
    </location>
</feature>
<dbReference type="STRING" id="1653334.GA0071312_1269"/>
<evidence type="ECO:0000256" key="1">
    <source>
        <dbReference type="PROSITE-ProRule" id="PRU00473"/>
    </source>
</evidence>
<feature type="chain" id="PRO_5006145099" evidence="4">
    <location>
        <begin position="20"/>
        <end position="655"/>
    </location>
</feature>
<keyword evidence="9" id="KW-1185">Reference proteome</keyword>
<evidence type="ECO:0000313" key="9">
    <source>
        <dbReference type="Proteomes" id="UP000182800"/>
    </source>
</evidence>
<sequence length="655" mass="72395">MKRLALLLAGTAMPLALFAAPDLTSRAAAQTPPPSVEMMLEEAGLDAQALERLESTLAETQEEARALRERADELSDRAATSTAQAADARAAFEALADDSDADPDAIAAARADAEDAAAQAAEDAQSASQAREAAAEAEAEISAIRERLETARREVQEIRDREAEAEAEAERAAAEAAEREAEAAAEAEREAETAEEAERKAAAEREAEADSAAEAKTETETGADAEARRKAEAEREVQSEREAEAEADADAEVDAEVEVESEAELAGEAEAQQETEPVTEADAESERQIRGEAAPATGSENEGSEPRPESDAAETTREPVPSEERTEEPQDFGDVREGRRERTEDGVTITEEAGARTIIQQGSEIILRQAEDERVRRTYSNVRRERRGEQDVLIAPREGNVEIITILDTDGNLLRRIRREADGTETVLIDNTREVRADRERGGDRWRDRRGDRRDGRQDDTRFGYEGSAFSFRIEIAPPVVDIPRDRYIVDYGDLREDDLAEIFSAPPVSEIRERYTLDEVRYNPNLRDYMARVDLDTVTFDTGSWRLSRAQIDQLERVADAMNGVIDHNPDEIFLIEGHTDAIGRAIDNLSLSDRRAESVAFMLSQFYDVPPENLVTQGYGEEYLKIDTQAAERGNRRVTIRRITPLITQGPRG</sequence>
<keyword evidence="1" id="KW-0472">Membrane</keyword>
<feature type="compositionally biased region" description="Basic and acidic residues" evidence="3">
    <location>
        <begin position="304"/>
        <end position="345"/>
    </location>
</feature>
<evidence type="ECO:0000313" key="6">
    <source>
        <dbReference type="EMBL" id="KPQ10526.1"/>
    </source>
</evidence>
<dbReference type="SUPFAM" id="SSF103088">
    <property type="entry name" value="OmpA-like"/>
    <property type="match status" value="1"/>
</dbReference>
<keyword evidence="4" id="KW-0732">Signal</keyword>
<reference evidence="6 8" key="1">
    <citation type="submission" date="2015-09" db="EMBL/GenBank/DDBJ databases">
        <title>Identification and resolution of microdiversity through metagenomic sequencing of parallel consortia.</title>
        <authorList>
            <person name="Nelson W.C."/>
            <person name="Romine M.F."/>
            <person name="Lindemann S.R."/>
        </authorList>
    </citation>
    <scope>NUCLEOTIDE SEQUENCE [LARGE SCALE GENOMIC DNA]</scope>
    <source>
        <strain evidence="6">HL-109</strain>
    </source>
</reference>
<dbReference type="PATRIC" id="fig|1653334.4.peg.3474"/>
<organism evidence="6 8">
    <name type="scientific">Saliniramus fredricksonii</name>
    <dbReference type="NCBI Taxonomy" id="1653334"/>
    <lineage>
        <taxon>Bacteria</taxon>
        <taxon>Pseudomonadati</taxon>
        <taxon>Pseudomonadota</taxon>
        <taxon>Alphaproteobacteria</taxon>
        <taxon>Hyphomicrobiales</taxon>
        <taxon>Salinarimonadaceae</taxon>
        <taxon>Saliniramus</taxon>
    </lineage>
</organism>
<evidence type="ECO:0000313" key="7">
    <source>
        <dbReference type="EMBL" id="SCC79968.1"/>
    </source>
</evidence>
<dbReference type="InterPro" id="IPR006665">
    <property type="entry name" value="OmpA-like"/>
</dbReference>
<dbReference type="Proteomes" id="UP000182800">
    <property type="component" value="Unassembled WGS sequence"/>
</dbReference>
<keyword evidence="2" id="KW-0175">Coiled coil</keyword>
<dbReference type="PANTHER" id="PTHR30329">
    <property type="entry name" value="STATOR ELEMENT OF FLAGELLAR MOTOR COMPLEX"/>
    <property type="match status" value="1"/>
</dbReference>
<feature type="compositionally biased region" description="Basic and acidic residues" evidence="3">
    <location>
        <begin position="155"/>
        <end position="244"/>
    </location>
</feature>
<feature type="region of interest" description="Disordered" evidence="3">
    <location>
        <begin position="155"/>
        <end position="352"/>
    </location>
</feature>
<evidence type="ECO:0000256" key="2">
    <source>
        <dbReference type="SAM" id="Coils"/>
    </source>
</evidence>
<evidence type="ECO:0000256" key="4">
    <source>
        <dbReference type="SAM" id="SignalP"/>
    </source>
</evidence>
<feature type="region of interest" description="Disordered" evidence="3">
    <location>
        <begin position="439"/>
        <end position="460"/>
    </location>
</feature>
<feature type="compositionally biased region" description="Acidic residues" evidence="3">
    <location>
        <begin position="245"/>
        <end position="283"/>
    </location>
</feature>
<comment type="caution">
    <text evidence="6">The sequence shown here is derived from an EMBL/GenBank/DDBJ whole genome shotgun (WGS) entry which is preliminary data.</text>
</comment>
<dbReference type="Pfam" id="PF00691">
    <property type="entry name" value="OmpA"/>
    <property type="match status" value="1"/>
</dbReference>
<dbReference type="Gene3D" id="3.30.1330.60">
    <property type="entry name" value="OmpA-like domain"/>
    <property type="match status" value="1"/>
</dbReference>
<proteinExistence type="predicted"/>
<dbReference type="AlphaFoldDB" id="A0A0P7X6A9"/>
<dbReference type="RefSeq" id="WP_238947111.1">
    <property type="nucleotide sequence ID" value="NZ_FMBM01000001.1"/>
</dbReference>
<dbReference type="EMBL" id="FMBM01000001">
    <property type="protein sequence ID" value="SCC79968.1"/>
    <property type="molecule type" value="Genomic_DNA"/>
</dbReference>
<protein>
    <submittedName>
        <fullName evidence="7">Outer membrane protein OmpA</fullName>
    </submittedName>
    <submittedName>
        <fullName evidence="6">Putative outer membrane protein</fullName>
    </submittedName>
</protein>
<name>A0A0P7X6A9_9HYPH</name>
<dbReference type="InterPro" id="IPR050330">
    <property type="entry name" value="Bact_OuterMem_StrucFunc"/>
</dbReference>
<reference evidence="7 9" key="2">
    <citation type="submission" date="2016-08" db="EMBL/GenBank/DDBJ databases">
        <authorList>
            <person name="Varghese N."/>
            <person name="Submissions Spin"/>
        </authorList>
    </citation>
    <scope>NUCLEOTIDE SEQUENCE [LARGE SCALE GENOMIC DNA]</scope>
    <source>
        <strain evidence="7 9">HL-109</strain>
    </source>
</reference>
<dbReference type="PANTHER" id="PTHR30329:SF21">
    <property type="entry name" value="LIPOPROTEIN YIAD-RELATED"/>
    <property type="match status" value="1"/>
</dbReference>
<evidence type="ECO:0000256" key="3">
    <source>
        <dbReference type="SAM" id="MobiDB-lite"/>
    </source>
</evidence>
<evidence type="ECO:0000313" key="8">
    <source>
        <dbReference type="Proteomes" id="UP000050497"/>
    </source>
</evidence>
<dbReference type="EMBL" id="LJSX01000015">
    <property type="protein sequence ID" value="KPQ10526.1"/>
    <property type="molecule type" value="Genomic_DNA"/>
</dbReference>
<gene>
    <name evidence="7" type="ORF">GA0071312_1269</name>
    <name evidence="6" type="ORF">HLUCCO17_10705</name>
</gene>
<dbReference type="PROSITE" id="PS51123">
    <property type="entry name" value="OMPA_2"/>
    <property type="match status" value="1"/>
</dbReference>
<accession>A0A0P7X6A9</accession>
<dbReference type="CDD" id="cd07185">
    <property type="entry name" value="OmpA_C-like"/>
    <property type="match status" value="1"/>
</dbReference>
<feature type="domain" description="OmpA-like" evidence="5">
    <location>
        <begin position="528"/>
        <end position="653"/>
    </location>
</feature>
<evidence type="ECO:0000259" key="5">
    <source>
        <dbReference type="PROSITE" id="PS51123"/>
    </source>
</evidence>
<dbReference type="Proteomes" id="UP000050497">
    <property type="component" value="Unassembled WGS sequence"/>
</dbReference>
<dbReference type="GO" id="GO:0016020">
    <property type="term" value="C:membrane"/>
    <property type="evidence" value="ECO:0007669"/>
    <property type="project" value="UniProtKB-UniRule"/>
</dbReference>
<feature type="compositionally biased region" description="Low complexity" evidence="3">
    <location>
        <begin position="104"/>
        <end position="132"/>
    </location>
</feature>
<dbReference type="InterPro" id="IPR036737">
    <property type="entry name" value="OmpA-like_sf"/>
</dbReference>
<feature type="coiled-coil region" evidence="2">
    <location>
        <begin position="50"/>
        <end position="84"/>
    </location>
</feature>